<dbReference type="OrthoDB" id="2896006at2759"/>
<gene>
    <name evidence="2" type="ORF">BJ878DRAFT_564724</name>
</gene>
<keyword evidence="1" id="KW-1133">Transmembrane helix</keyword>
<dbReference type="AlphaFoldDB" id="A0A9P7Z9A4"/>
<evidence type="ECO:0000313" key="3">
    <source>
        <dbReference type="Proteomes" id="UP000887226"/>
    </source>
</evidence>
<evidence type="ECO:0000313" key="2">
    <source>
        <dbReference type="EMBL" id="KAG9247657.1"/>
    </source>
</evidence>
<feature type="transmembrane region" description="Helical" evidence="1">
    <location>
        <begin position="239"/>
        <end position="261"/>
    </location>
</feature>
<keyword evidence="3" id="KW-1185">Reference proteome</keyword>
<reference evidence="2" key="1">
    <citation type="journal article" date="2021" name="IMA Fungus">
        <title>Genomic characterization of three marine fungi, including Emericellopsis atlantica sp. nov. with signatures of a generalist lifestyle and marine biomass degradation.</title>
        <authorList>
            <person name="Hagestad O.C."/>
            <person name="Hou L."/>
            <person name="Andersen J.H."/>
            <person name="Hansen E.H."/>
            <person name="Altermark B."/>
            <person name="Li C."/>
            <person name="Kuhnert E."/>
            <person name="Cox R.J."/>
            <person name="Crous P.W."/>
            <person name="Spatafora J.W."/>
            <person name="Lail K."/>
            <person name="Amirebrahimi M."/>
            <person name="Lipzen A."/>
            <person name="Pangilinan J."/>
            <person name="Andreopoulos W."/>
            <person name="Hayes R.D."/>
            <person name="Ng V."/>
            <person name="Grigoriev I.V."/>
            <person name="Jackson S.A."/>
            <person name="Sutton T.D.S."/>
            <person name="Dobson A.D.W."/>
            <person name="Rama T."/>
        </authorList>
    </citation>
    <scope>NUCLEOTIDE SEQUENCE</scope>
    <source>
        <strain evidence="2">TRa3180A</strain>
    </source>
</reference>
<protein>
    <submittedName>
        <fullName evidence="2">Uncharacterized protein</fullName>
    </submittedName>
</protein>
<dbReference type="Proteomes" id="UP000887226">
    <property type="component" value="Unassembled WGS sequence"/>
</dbReference>
<proteinExistence type="predicted"/>
<feature type="transmembrane region" description="Helical" evidence="1">
    <location>
        <begin position="195"/>
        <end position="219"/>
    </location>
</feature>
<evidence type="ECO:0000256" key="1">
    <source>
        <dbReference type="SAM" id="Phobius"/>
    </source>
</evidence>
<organism evidence="2 3">
    <name type="scientific">Calycina marina</name>
    <dbReference type="NCBI Taxonomy" id="1763456"/>
    <lineage>
        <taxon>Eukaryota</taxon>
        <taxon>Fungi</taxon>
        <taxon>Dikarya</taxon>
        <taxon>Ascomycota</taxon>
        <taxon>Pezizomycotina</taxon>
        <taxon>Leotiomycetes</taxon>
        <taxon>Helotiales</taxon>
        <taxon>Pezizellaceae</taxon>
        <taxon>Calycina</taxon>
    </lineage>
</organism>
<feature type="transmembrane region" description="Helical" evidence="1">
    <location>
        <begin position="31"/>
        <end position="51"/>
    </location>
</feature>
<feature type="transmembrane region" description="Helical" evidence="1">
    <location>
        <begin position="324"/>
        <end position="348"/>
    </location>
</feature>
<dbReference type="EMBL" id="MU253766">
    <property type="protein sequence ID" value="KAG9247657.1"/>
    <property type="molecule type" value="Genomic_DNA"/>
</dbReference>
<keyword evidence="1" id="KW-0812">Transmembrane</keyword>
<accession>A0A9P7Z9A4</accession>
<comment type="caution">
    <text evidence="2">The sequence shown here is derived from an EMBL/GenBank/DDBJ whole genome shotgun (WGS) entry which is preliminary data.</text>
</comment>
<keyword evidence="1" id="KW-0472">Membrane</keyword>
<name>A0A9P7Z9A4_9HELO</name>
<sequence length="364" mass="40070">MIGRLLSRGQDVAGHFADKYGYKMQEFKPPVWGVVLVAITAFAYLLASFAIEYTFSHLIPSLVMVESTEAVLFEPIEKEDPDAIPDSKLEQELFLIKQQPITSSFCRTIKLLHSVGGFCARFRGLSVYVFSSVLAASVNHSVAAIIPLSAIGISEIITAVLFANLWMAWTHIVISAPSELPWFRRVPTYQSWKKIAGPTAYAAVAEQISVLFPVGLILVSGIADISPEDRKNMSSTERHIVVLKTIGIIITTFATLLFVALPARVALTRIHASLLPEDQKTIVPVDRSFSGKVNDMDEHLTIRDALKTFERSSRIRLIKTYAKGFFMQVALAMVFFTIVAGEVVLIIGPSKIMEFGCMGGVSAE</sequence>